<reference evidence="3 4" key="1">
    <citation type="submission" date="2019-12" db="EMBL/GenBank/DDBJ databases">
        <authorList>
            <person name="Kun Z."/>
        </authorList>
    </citation>
    <scope>NUCLEOTIDE SEQUENCE [LARGE SCALE GENOMIC DNA]</scope>
    <source>
        <strain evidence="3 4">YIM 123512</strain>
    </source>
</reference>
<sequence length="61" mass="7193">MREVRELRERVQRLEAEVQECRALNVRLAELTDVVTELLLPVASRDEERLAALLERYRTSV</sequence>
<comment type="caution">
    <text evidence="3">The sequence shown here is derived from an EMBL/GenBank/DDBJ whole genome shotgun (WGS) entry which is preliminary data.</text>
</comment>
<organism evidence="3 4">
    <name type="scientific">Nocardioides flavescens</name>
    <dbReference type="NCBI Taxonomy" id="2691959"/>
    <lineage>
        <taxon>Bacteria</taxon>
        <taxon>Bacillati</taxon>
        <taxon>Actinomycetota</taxon>
        <taxon>Actinomycetes</taxon>
        <taxon>Propionibacteriales</taxon>
        <taxon>Nocardioidaceae</taxon>
        <taxon>Nocardioides</taxon>
    </lineage>
</organism>
<name>A0A6L7EYV0_9ACTN</name>
<evidence type="ECO:0000313" key="3">
    <source>
        <dbReference type="EMBL" id="MXG89625.1"/>
    </source>
</evidence>
<keyword evidence="4" id="KW-1185">Reference proteome</keyword>
<keyword evidence="1" id="KW-0175">Coiled coil</keyword>
<evidence type="ECO:0000259" key="2">
    <source>
        <dbReference type="Pfam" id="PF20537"/>
    </source>
</evidence>
<dbReference type="AlphaFoldDB" id="A0A6L7EYV0"/>
<evidence type="ECO:0000256" key="1">
    <source>
        <dbReference type="SAM" id="Coils"/>
    </source>
</evidence>
<dbReference type="EMBL" id="WUEK01000004">
    <property type="protein sequence ID" value="MXG89625.1"/>
    <property type="molecule type" value="Genomic_DNA"/>
</dbReference>
<dbReference type="Proteomes" id="UP000473325">
    <property type="component" value="Unassembled WGS sequence"/>
</dbReference>
<evidence type="ECO:0000313" key="4">
    <source>
        <dbReference type="Proteomes" id="UP000473325"/>
    </source>
</evidence>
<feature type="domain" description="DUF6752" evidence="2">
    <location>
        <begin position="7"/>
        <end position="60"/>
    </location>
</feature>
<proteinExistence type="predicted"/>
<feature type="coiled-coil region" evidence="1">
    <location>
        <begin position="4"/>
        <end position="34"/>
    </location>
</feature>
<dbReference type="Pfam" id="PF20537">
    <property type="entry name" value="DUF6752"/>
    <property type="match status" value="1"/>
</dbReference>
<dbReference type="InterPro" id="IPR046640">
    <property type="entry name" value="DUF6752"/>
</dbReference>
<protein>
    <recommendedName>
        <fullName evidence="2">DUF6752 domain-containing protein</fullName>
    </recommendedName>
</protein>
<gene>
    <name evidence="3" type="ORF">GRQ65_08690</name>
</gene>
<accession>A0A6L7EYV0</accession>